<protein>
    <submittedName>
        <fullName evidence="1">Uncharacterized protein</fullName>
    </submittedName>
</protein>
<keyword evidence="1" id="KW-0614">Plasmid</keyword>
<dbReference type="RefSeq" id="WP_005741897.1">
    <property type="nucleotide sequence ID" value="NZ_CP031226.1"/>
</dbReference>
<proteinExistence type="predicted"/>
<name>A0AAD0PW24_PSEAV</name>
<gene>
    <name evidence="1" type="ORF">PLA107_031845</name>
</gene>
<dbReference type="GeneID" id="39474333"/>
<evidence type="ECO:0000313" key="1">
    <source>
        <dbReference type="EMBL" id="AXH59819.1"/>
    </source>
</evidence>
<evidence type="ECO:0000313" key="2">
    <source>
        <dbReference type="Proteomes" id="UP000006426"/>
    </source>
</evidence>
<organism evidence="1 2">
    <name type="scientific">Pseudomonas amygdali pv. lachrymans str. M301315</name>
    <dbReference type="NCBI Taxonomy" id="629260"/>
    <lineage>
        <taxon>Bacteria</taxon>
        <taxon>Pseudomonadati</taxon>
        <taxon>Pseudomonadota</taxon>
        <taxon>Gammaproteobacteria</taxon>
        <taxon>Pseudomonadales</taxon>
        <taxon>Pseudomonadaceae</taxon>
        <taxon>Pseudomonas</taxon>
        <taxon>Pseudomonas amygdali</taxon>
    </lineage>
</organism>
<dbReference type="Proteomes" id="UP000006426">
    <property type="component" value="Plasmid pmppla107"/>
</dbReference>
<dbReference type="AlphaFoldDB" id="A0AAD0PW24"/>
<geneLocation type="plasmid" evidence="2">
    <name>pmppla107</name>
</geneLocation>
<accession>A0AAD0PW24</accession>
<sequence>MNFDDPVNPARQLHRISLQSLEGDAVTDRVRKSIRIGRIYEACVEILRTQAASGLDYLDDSCIKGMGFETLFDDNMTFIAAIALSRPTLDYESLLTYAFGVREAKDIIKSLERVISKFSYTKSFYHFLIAQNSHDKVLTKIFNLDSQAAPRLVAPHGDPSAIKRLAKVFRQDFKTMTDNALAHFPDKQASRFRERLTGSAAMSNFEFTERLTSFFWQKGGFAKGLFDDETEGSCALEEIMGMPNFEKNIIANAGEVMNGYFKVLRGKSGRGDSKGLGALEEIEREIIGPLLKGSGDRMVAFYTLGHGKSHSWLTDIQKTRDGGRQHYLQMLIDGALSDETADNMLARAFIRLEPANDLLALCEDDKAVSKLYALTANTQYLKGAASAVLDKALGQDLGL</sequence>
<dbReference type="EMBL" id="CP031226">
    <property type="protein sequence ID" value="AXH59819.1"/>
    <property type="molecule type" value="Genomic_DNA"/>
</dbReference>
<reference evidence="1 2" key="1">
    <citation type="journal article" date="2011" name="PLoS Pathog.">
        <title>Dynamic evolution of pathogenicity revealed by sequencing and comparative genomics of 19 Pseudomonas syringae isolates.</title>
        <authorList>
            <person name="Baltrus D.A."/>
            <person name="Nishimura M.T."/>
            <person name="Romanchuk A."/>
            <person name="Chang J.H."/>
            <person name="Mukhtar M.S."/>
            <person name="Cherkis K."/>
            <person name="Roach J."/>
            <person name="Grant S.R."/>
            <person name="Jones C.D."/>
            <person name="Dangl J.L."/>
        </authorList>
    </citation>
    <scope>NUCLEOTIDE SEQUENCE [LARGE SCALE GENOMIC DNA]</scope>
    <source>
        <strain evidence="1 2">M301315</strain>
    </source>
</reference>